<evidence type="ECO:0000313" key="8">
    <source>
        <dbReference type="EMBL" id="RKF20274.1"/>
    </source>
</evidence>
<feature type="transmembrane region" description="Helical" evidence="6">
    <location>
        <begin position="215"/>
        <end position="233"/>
    </location>
</feature>
<dbReference type="Gene3D" id="1.20.1720.10">
    <property type="entry name" value="Multidrug resistance protein D"/>
    <property type="match status" value="1"/>
</dbReference>
<evidence type="ECO:0000256" key="1">
    <source>
        <dbReference type="ARBA" id="ARBA00004141"/>
    </source>
</evidence>
<dbReference type="GO" id="GO:1990961">
    <property type="term" value="P:xenobiotic detoxification by transmembrane export across the plasma membrane"/>
    <property type="evidence" value="ECO:0007669"/>
    <property type="project" value="TreeGrafter"/>
</dbReference>
<keyword evidence="5 6" id="KW-0472">Membrane</keyword>
<dbReference type="GO" id="GO:0022857">
    <property type="term" value="F:transmembrane transporter activity"/>
    <property type="evidence" value="ECO:0007669"/>
    <property type="project" value="InterPro"/>
</dbReference>
<evidence type="ECO:0000256" key="5">
    <source>
        <dbReference type="ARBA" id="ARBA00023136"/>
    </source>
</evidence>
<dbReference type="RefSeq" id="WP_120354278.1">
    <property type="nucleotide sequence ID" value="NZ_RAQO01000004.1"/>
</dbReference>
<evidence type="ECO:0000256" key="3">
    <source>
        <dbReference type="ARBA" id="ARBA00022692"/>
    </source>
</evidence>
<dbReference type="OrthoDB" id="9814303at2"/>
<dbReference type="SUPFAM" id="SSF103473">
    <property type="entry name" value="MFS general substrate transporter"/>
    <property type="match status" value="1"/>
</dbReference>
<dbReference type="InterPro" id="IPR011701">
    <property type="entry name" value="MFS"/>
</dbReference>
<evidence type="ECO:0000256" key="2">
    <source>
        <dbReference type="ARBA" id="ARBA00022448"/>
    </source>
</evidence>
<evidence type="ECO:0000256" key="4">
    <source>
        <dbReference type="ARBA" id="ARBA00022989"/>
    </source>
</evidence>
<name>A0A420EHY8_9ALTE</name>
<keyword evidence="3 6" id="KW-0812">Transmembrane</keyword>
<keyword evidence="9" id="KW-1185">Reference proteome</keyword>
<feature type="transmembrane region" description="Helical" evidence="6">
    <location>
        <begin position="159"/>
        <end position="181"/>
    </location>
</feature>
<dbReference type="Pfam" id="PF07690">
    <property type="entry name" value="MFS_1"/>
    <property type="match status" value="1"/>
</dbReference>
<dbReference type="InterPro" id="IPR020846">
    <property type="entry name" value="MFS_dom"/>
</dbReference>
<dbReference type="AlphaFoldDB" id="A0A420EHY8"/>
<proteinExistence type="predicted"/>
<dbReference type="PROSITE" id="PS50850">
    <property type="entry name" value="MFS"/>
    <property type="match status" value="1"/>
</dbReference>
<feature type="transmembrane region" description="Helical" evidence="6">
    <location>
        <begin position="94"/>
        <end position="119"/>
    </location>
</feature>
<feature type="transmembrane region" description="Helical" evidence="6">
    <location>
        <begin position="71"/>
        <end position="88"/>
    </location>
</feature>
<feature type="domain" description="Major facilitator superfamily (MFS) profile" evidence="7">
    <location>
        <begin position="6"/>
        <end position="385"/>
    </location>
</feature>
<dbReference type="PANTHER" id="PTHR23502">
    <property type="entry name" value="MAJOR FACILITATOR SUPERFAMILY"/>
    <property type="match status" value="1"/>
</dbReference>
<dbReference type="EMBL" id="RAQO01000004">
    <property type="protein sequence ID" value="RKF20274.1"/>
    <property type="molecule type" value="Genomic_DNA"/>
</dbReference>
<dbReference type="Proteomes" id="UP000286482">
    <property type="component" value="Unassembled WGS sequence"/>
</dbReference>
<feature type="transmembrane region" description="Helical" evidence="6">
    <location>
        <begin position="131"/>
        <end position="153"/>
    </location>
</feature>
<organism evidence="8 9">
    <name type="scientific">Alginatibacterium sediminis</name>
    <dbReference type="NCBI Taxonomy" id="2164068"/>
    <lineage>
        <taxon>Bacteria</taxon>
        <taxon>Pseudomonadati</taxon>
        <taxon>Pseudomonadota</taxon>
        <taxon>Gammaproteobacteria</taxon>
        <taxon>Alteromonadales</taxon>
        <taxon>Alteromonadaceae</taxon>
        <taxon>Alginatibacterium</taxon>
    </lineage>
</organism>
<accession>A0A420EHY8</accession>
<feature type="transmembrane region" description="Helical" evidence="6">
    <location>
        <begin position="46"/>
        <end position="64"/>
    </location>
</feature>
<feature type="transmembrane region" description="Helical" evidence="6">
    <location>
        <begin position="245"/>
        <end position="262"/>
    </location>
</feature>
<keyword evidence="2" id="KW-0813">Transport</keyword>
<gene>
    <name evidence="8" type="ORF">DBZ36_07480</name>
</gene>
<sequence length="392" mass="42507">MNNRLPLLFSILLISSSQLTNGLLSPALPQIAEQFAVSQSLPQQIIVQFLLGLGLSQLIYGPLADSLGRRYAFWLGQFVFLLGTSIMISGSGSIQMLIIGAFVQGLGAGSNQILARCLLSDNYRGPALDNSLAWLGMAASCIPIMAPLLGGFVTEHGHWSWLMFAMAAASLSLCLFSNRYWRQLSETRKPRSLKDVFVDYLDLIRNREFLLHSSIFWIAGVGIIYMMTSAPFILQHHYHLSASDYGLTMMLPAFGLAFGSNFNRIGTRLSDRQRSYIAGSAPAIAAIMLKTNDSLAILLLALSLTSFAIGVLFPLGLKGLLNRFRHQAGTASALAGASQMLLTAIITSSLNQWVDPSVSALALSFLCMSALLAIVISLQLRPLKMASQIEAS</sequence>
<dbReference type="InterPro" id="IPR036259">
    <property type="entry name" value="MFS_trans_sf"/>
</dbReference>
<evidence type="ECO:0000313" key="9">
    <source>
        <dbReference type="Proteomes" id="UP000286482"/>
    </source>
</evidence>
<protein>
    <submittedName>
        <fullName evidence="8">MFS transporter</fullName>
    </submittedName>
</protein>
<keyword evidence="4 6" id="KW-1133">Transmembrane helix</keyword>
<evidence type="ECO:0000259" key="7">
    <source>
        <dbReference type="PROSITE" id="PS50850"/>
    </source>
</evidence>
<evidence type="ECO:0000256" key="6">
    <source>
        <dbReference type="SAM" id="Phobius"/>
    </source>
</evidence>
<comment type="caution">
    <text evidence="8">The sequence shown here is derived from an EMBL/GenBank/DDBJ whole genome shotgun (WGS) entry which is preliminary data.</text>
</comment>
<feature type="transmembrane region" description="Helical" evidence="6">
    <location>
        <begin position="358"/>
        <end position="378"/>
    </location>
</feature>
<reference evidence="8 9" key="1">
    <citation type="submission" date="2018-09" db="EMBL/GenBank/DDBJ databases">
        <authorList>
            <person name="Wang Z."/>
        </authorList>
    </citation>
    <scope>NUCLEOTIDE SEQUENCE [LARGE SCALE GENOMIC DNA]</scope>
    <source>
        <strain evidence="8 9">ALS 81</strain>
    </source>
</reference>
<comment type="subcellular location">
    <subcellularLocation>
        <location evidence="1">Membrane</location>
        <topology evidence="1">Multi-pass membrane protein</topology>
    </subcellularLocation>
</comment>
<feature type="transmembrane region" description="Helical" evidence="6">
    <location>
        <begin position="295"/>
        <end position="316"/>
    </location>
</feature>
<dbReference type="PANTHER" id="PTHR23502:SF132">
    <property type="entry name" value="POLYAMINE TRANSPORTER 2-RELATED"/>
    <property type="match status" value="1"/>
</dbReference>
<dbReference type="GO" id="GO:0005886">
    <property type="term" value="C:plasma membrane"/>
    <property type="evidence" value="ECO:0007669"/>
    <property type="project" value="TreeGrafter"/>
</dbReference>